<dbReference type="GO" id="GO:0015074">
    <property type="term" value="P:DNA integration"/>
    <property type="evidence" value="ECO:0007669"/>
    <property type="project" value="UniProtKB-KW"/>
</dbReference>
<comment type="caution">
    <text evidence="8">The sequence shown here is derived from an EMBL/GenBank/DDBJ whole genome shotgun (WGS) entry which is preliminary data.</text>
</comment>
<organism evidence="8 9">
    <name type="scientific">Cycloclasticus pugetii</name>
    <dbReference type="NCBI Taxonomy" id="34068"/>
    <lineage>
        <taxon>Bacteria</taxon>
        <taxon>Pseudomonadati</taxon>
        <taxon>Pseudomonadota</taxon>
        <taxon>Gammaproteobacteria</taxon>
        <taxon>Thiotrichales</taxon>
        <taxon>Piscirickettsiaceae</taxon>
        <taxon>Cycloclasticus</taxon>
    </lineage>
</organism>
<dbReference type="RefSeq" id="WP_016390693.1">
    <property type="nucleotide sequence ID" value="NZ_KE646809.1"/>
</dbReference>
<dbReference type="GO" id="GO:0006310">
    <property type="term" value="P:DNA recombination"/>
    <property type="evidence" value="ECO:0007669"/>
    <property type="project" value="UniProtKB-KW"/>
</dbReference>
<keyword evidence="4" id="KW-0233">DNA recombination</keyword>
<dbReference type="PANTHER" id="PTHR30629:SF2">
    <property type="entry name" value="PROPHAGE INTEGRASE INTS-RELATED"/>
    <property type="match status" value="1"/>
</dbReference>
<dbReference type="InterPro" id="IPR050808">
    <property type="entry name" value="Phage_Integrase"/>
</dbReference>
<dbReference type="PANTHER" id="PTHR30629">
    <property type="entry name" value="PROPHAGE INTEGRASE"/>
    <property type="match status" value="1"/>
</dbReference>
<evidence type="ECO:0000259" key="7">
    <source>
        <dbReference type="PROSITE" id="PS51900"/>
    </source>
</evidence>
<name>A0AB33Z0E5_9GAMM</name>
<feature type="domain" description="Tyr recombinase" evidence="6">
    <location>
        <begin position="201"/>
        <end position="374"/>
    </location>
</feature>
<dbReference type="Gene3D" id="1.10.443.10">
    <property type="entry name" value="Intergrase catalytic core"/>
    <property type="match status" value="1"/>
</dbReference>
<evidence type="ECO:0000256" key="2">
    <source>
        <dbReference type="ARBA" id="ARBA00022908"/>
    </source>
</evidence>
<evidence type="ECO:0000259" key="6">
    <source>
        <dbReference type="PROSITE" id="PS51898"/>
    </source>
</evidence>
<keyword evidence="2" id="KW-0229">DNA integration</keyword>
<reference evidence="8 9" key="1">
    <citation type="journal article" date="2013" name="Genome Announc.">
        <title>Genome Sequence of the Pyrene- and Fluoranthene-Degrading Bacterium Cycloclasticus sp. Strain PY97M.</title>
        <authorList>
            <person name="Cui Z."/>
            <person name="Xu G."/>
            <person name="Li Q."/>
            <person name="Gao W."/>
            <person name="Zheng L."/>
        </authorList>
    </citation>
    <scope>NUCLEOTIDE SEQUENCE [LARGE SCALE GENOMIC DNA]</scope>
    <source>
        <strain evidence="8 9">PY97M</strain>
    </source>
</reference>
<evidence type="ECO:0000313" key="9">
    <source>
        <dbReference type="Proteomes" id="UP000015462"/>
    </source>
</evidence>
<accession>A0AB33Z0E5</accession>
<dbReference type="AlphaFoldDB" id="A0AB33Z0E5"/>
<evidence type="ECO:0000256" key="5">
    <source>
        <dbReference type="PROSITE-ProRule" id="PRU01248"/>
    </source>
</evidence>
<comment type="similarity">
    <text evidence="1">Belongs to the 'phage' integrase family.</text>
</comment>
<dbReference type="Pfam" id="PF00589">
    <property type="entry name" value="Phage_integrase"/>
    <property type="match status" value="1"/>
</dbReference>
<dbReference type="EMBL" id="ASHL01000007">
    <property type="protein sequence ID" value="EPD12676.1"/>
    <property type="molecule type" value="Genomic_DNA"/>
</dbReference>
<dbReference type="InterPro" id="IPR002104">
    <property type="entry name" value="Integrase_catalytic"/>
</dbReference>
<dbReference type="GO" id="GO:0003677">
    <property type="term" value="F:DNA binding"/>
    <property type="evidence" value="ECO:0007669"/>
    <property type="project" value="UniProtKB-UniRule"/>
</dbReference>
<dbReference type="PROSITE" id="PS51900">
    <property type="entry name" value="CB"/>
    <property type="match status" value="1"/>
</dbReference>
<sequence length="395" mass="45028">MSKRITFTQPRIKALPIPEKGRVDYYDNEVKKLSCRVSCTGNKSFVVLKYVKGNAQRVTLANTNDMSVTEARKKAQSILAAINSGIDPTAEKRKQRIKKTSLSDVLELYLSERDLKPYTIENYRYKLKRGFSDWLTKPVSSITEDMILRRHKKISRAGKTTANTTMRVLRLTLNYANAVGMIDENPANILSKARLWHKSNRKDRVIPSDKLQAWHEAVEALANQKAKVFFLMILYMGFRSGEALTLEWAQVDLKSKNIRLLDTKNGTNHRLPIPAPLIKYLENLKKQTGNHKWVFSGREPAMHMRHPREPMKVVTKASGVEFSPHDCRRTFATIAEAVNLPLTMIKRLMNHVTTNDVTGGYIVTEEATLREAINKVAGYIQARVTKKDNLIKLHG</sequence>
<dbReference type="InterPro" id="IPR025166">
    <property type="entry name" value="Integrase_DNA_bind_dom"/>
</dbReference>
<protein>
    <recommendedName>
        <fullName evidence="10">Site-specific recombinase XerD</fullName>
    </recommendedName>
</protein>
<dbReference type="PROSITE" id="PS51898">
    <property type="entry name" value="TYR_RECOMBINASE"/>
    <property type="match status" value="1"/>
</dbReference>
<dbReference type="Gene3D" id="1.10.150.130">
    <property type="match status" value="1"/>
</dbReference>
<dbReference type="Proteomes" id="UP000015462">
    <property type="component" value="Unassembled WGS sequence"/>
</dbReference>
<feature type="domain" description="Core-binding (CB)" evidence="7">
    <location>
        <begin position="100"/>
        <end position="177"/>
    </location>
</feature>
<dbReference type="Pfam" id="PF13356">
    <property type="entry name" value="Arm-DNA-bind_3"/>
    <property type="match status" value="1"/>
</dbReference>
<evidence type="ECO:0000256" key="4">
    <source>
        <dbReference type="ARBA" id="ARBA00023172"/>
    </source>
</evidence>
<dbReference type="InterPro" id="IPR011010">
    <property type="entry name" value="DNA_brk_join_enz"/>
</dbReference>
<evidence type="ECO:0000256" key="1">
    <source>
        <dbReference type="ARBA" id="ARBA00008857"/>
    </source>
</evidence>
<evidence type="ECO:0008006" key="10">
    <source>
        <dbReference type="Google" id="ProtNLM"/>
    </source>
</evidence>
<dbReference type="InterPro" id="IPR010998">
    <property type="entry name" value="Integrase_recombinase_N"/>
</dbReference>
<evidence type="ECO:0000313" key="8">
    <source>
        <dbReference type="EMBL" id="EPD12676.1"/>
    </source>
</evidence>
<dbReference type="InterPro" id="IPR013762">
    <property type="entry name" value="Integrase-like_cat_sf"/>
</dbReference>
<dbReference type="Gene3D" id="3.30.160.390">
    <property type="entry name" value="Integrase, DNA-binding domain"/>
    <property type="match status" value="1"/>
</dbReference>
<evidence type="ECO:0000256" key="3">
    <source>
        <dbReference type="ARBA" id="ARBA00023125"/>
    </source>
</evidence>
<gene>
    <name evidence="8" type="ORF">L196_08724</name>
</gene>
<dbReference type="InterPro" id="IPR038488">
    <property type="entry name" value="Integrase_DNA-bd_sf"/>
</dbReference>
<proteinExistence type="inferred from homology"/>
<keyword evidence="3 5" id="KW-0238">DNA-binding</keyword>
<keyword evidence="9" id="KW-1185">Reference proteome</keyword>
<dbReference type="InterPro" id="IPR044068">
    <property type="entry name" value="CB"/>
</dbReference>
<dbReference type="SUPFAM" id="SSF56349">
    <property type="entry name" value="DNA breaking-rejoining enzymes"/>
    <property type="match status" value="1"/>
</dbReference>